<dbReference type="PANTHER" id="PTHR33744">
    <property type="entry name" value="CARBOHYDRATE DIACID REGULATOR"/>
    <property type="match status" value="1"/>
</dbReference>
<dbReference type="SMART" id="SM00065">
    <property type="entry name" value="GAF"/>
    <property type="match status" value="1"/>
</dbReference>
<dbReference type="RefSeq" id="WP_069407863.1">
    <property type="nucleotide sequence ID" value="NZ_MIGZ01000233.1"/>
</dbReference>
<comment type="caution">
    <text evidence="3">The sequence shown here is derived from an EMBL/GenBank/DDBJ whole genome shotgun (WGS) entry which is preliminary data.</text>
</comment>
<evidence type="ECO:0000313" key="3">
    <source>
        <dbReference type="EMBL" id="ODQ84833.1"/>
    </source>
</evidence>
<dbReference type="InterPro" id="IPR051448">
    <property type="entry name" value="CdaR-like_regulators"/>
</dbReference>
<gene>
    <name evidence="3" type="ORF">BHQ17_25730</name>
</gene>
<dbReference type="Pfam" id="PF13185">
    <property type="entry name" value="GAF_2"/>
    <property type="match status" value="1"/>
</dbReference>
<dbReference type="SUPFAM" id="SSF55781">
    <property type="entry name" value="GAF domain-like"/>
    <property type="match status" value="1"/>
</dbReference>
<comment type="similarity">
    <text evidence="1">Belongs to the CdaR family.</text>
</comment>
<dbReference type="InterPro" id="IPR003018">
    <property type="entry name" value="GAF"/>
</dbReference>
<organism evidence="3 4">
    <name type="scientific">Mycolicibacterium holsaticum</name>
    <dbReference type="NCBI Taxonomy" id="152142"/>
    <lineage>
        <taxon>Bacteria</taxon>
        <taxon>Bacillati</taxon>
        <taxon>Actinomycetota</taxon>
        <taxon>Actinomycetes</taxon>
        <taxon>Mycobacteriales</taxon>
        <taxon>Mycobacteriaceae</taxon>
        <taxon>Mycolicibacterium</taxon>
    </lineage>
</organism>
<dbReference type="InterPro" id="IPR042070">
    <property type="entry name" value="PucR_C-HTH_sf"/>
</dbReference>
<evidence type="ECO:0000256" key="1">
    <source>
        <dbReference type="ARBA" id="ARBA00006754"/>
    </source>
</evidence>
<keyword evidence="4" id="KW-1185">Reference proteome</keyword>
<dbReference type="InterPro" id="IPR025736">
    <property type="entry name" value="PucR_C-HTH_dom"/>
</dbReference>
<proteinExistence type="inferred from homology"/>
<protein>
    <recommendedName>
        <fullName evidence="2">GAF domain-containing protein</fullName>
    </recommendedName>
</protein>
<accession>A0A1E3R4L7</accession>
<dbReference type="Pfam" id="PF17853">
    <property type="entry name" value="GGDEF_2"/>
    <property type="match status" value="1"/>
</dbReference>
<dbReference type="InterPro" id="IPR041522">
    <property type="entry name" value="CdaR_GGDEF"/>
</dbReference>
<evidence type="ECO:0000259" key="2">
    <source>
        <dbReference type="SMART" id="SM00065"/>
    </source>
</evidence>
<dbReference type="Gene3D" id="1.10.10.2840">
    <property type="entry name" value="PucR C-terminal helix-turn-helix domain"/>
    <property type="match status" value="1"/>
</dbReference>
<dbReference type="Gene3D" id="3.30.450.40">
    <property type="match status" value="1"/>
</dbReference>
<dbReference type="EMBL" id="MIGZ01000233">
    <property type="protein sequence ID" value="ODQ84833.1"/>
    <property type="molecule type" value="Genomic_DNA"/>
</dbReference>
<reference evidence="4" key="1">
    <citation type="submission" date="2016-09" db="EMBL/GenBank/DDBJ databases">
        <authorList>
            <person name="Greninger A.L."/>
            <person name="Jerome K.R."/>
            <person name="Mcnair B."/>
            <person name="Wallis C."/>
            <person name="Fang F."/>
        </authorList>
    </citation>
    <scope>NUCLEOTIDE SEQUENCE [LARGE SCALE GENOMIC DNA]</scope>
    <source>
        <strain evidence="4">M7</strain>
    </source>
</reference>
<dbReference type="Proteomes" id="UP000094243">
    <property type="component" value="Unassembled WGS sequence"/>
</dbReference>
<dbReference type="PANTHER" id="PTHR33744:SF7">
    <property type="entry name" value="PUCR FAMILY TRANSCRIPTIONAL REGULATOR"/>
    <property type="match status" value="1"/>
</dbReference>
<dbReference type="AlphaFoldDB" id="A0A1E3R4L7"/>
<dbReference type="InterPro" id="IPR029016">
    <property type="entry name" value="GAF-like_dom_sf"/>
</dbReference>
<dbReference type="OrthoDB" id="5241664at2"/>
<name>A0A1E3R4L7_9MYCO</name>
<sequence length="562" mass="60743">MTERSSAGVGQVGLVAALRDVVAARTAADVESATLAAVRLLLGADAAFWMDRVGDEFCMTALSGLVQPESHALSIVPAGTGLAAEILATDAAVSSVDYAADPRAVPAFAVMFRRENITSAGGAPMRSPEGVVGVLFVFARRRRLFSADELQLLESIAGIARALRAQLRERDDLSERLEQERARAETGDRLLRATDALTGAMLRGQPLAAGLEVASDELGVRLHVEGLPSPGSPTGHHLPSDDATEISGGLQARIPGADLARLIAEGELPDRQLAMLAQLIGVDFRRQRAEVETELALTDQFVHSLFTGDMQELERLWSRTSLLGMNPAVPRAVISLGRAQPIDRMLLDRIRREMRSRTLGHSTTYAGDVLLLWPVPTAEDEAKLPDQVKSILAVCRPERLTAGIGPVCRKADDYPIAVQEAMFARQVAVQSITGKAIAASSELGMYRLFAHVGGMGALRSAVLETLGPLLEVDARDGSDLLNTLHTFLEHDRRIAETARALHLHVNTLRYRVERIARLLKADLDDPEQRFFILLALRLRGIAGVTEHAGQQAIGSQDVRNIQ</sequence>
<dbReference type="Pfam" id="PF13556">
    <property type="entry name" value="HTH_30"/>
    <property type="match status" value="1"/>
</dbReference>
<evidence type="ECO:0000313" key="4">
    <source>
        <dbReference type="Proteomes" id="UP000094243"/>
    </source>
</evidence>
<feature type="domain" description="GAF" evidence="2">
    <location>
        <begin position="26"/>
        <end position="173"/>
    </location>
</feature>